<organism evidence="5 6">
    <name type="scientific">Microbacterium dextranolyticum</name>
    <dbReference type="NCBI Taxonomy" id="36806"/>
    <lineage>
        <taxon>Bacteria</taxon>
        <taxon>Bacillati</taxon>
        <taxon>Actinomycetota</taxon>
        <taxon>Actinomycetes</taxon>
        <taxon>Micrococcales</taxon>
        <taxon>Microbacteriaceae</taxon>
        <taxon>Microbacterium</taxon>
    </lineage>
</organism>
<dbReference type="InterPro" id="IPR012156">
    <property type="entry name" value="Cold_shock_CspA"/>
</dbReference>
<dbReference type="InterPro" id="IPR002059">
    <property type="entry name" value="CSP_DNA-bd"/>
</dbReference>
<dbReference type="PANTHER" id="PTHR46109">
    <property type="entry name" value="PROTEIN LIN-28"/>
    <property type="match status" value="1"/>
</dbReference>
<dbReference type="PROSITE" id="PS51857">
    <property type="entry name" value="CSD_2"/>
    <property type="match status" value="1"/>
</dbReference>
<proteinExistence type="predicted"/>
<evidence type="ECO:0000259" key="4">
    <source>
        <dbReference type="PROSITE" id="PS51857"/>
    </source>
</evidence>
<dbReference type="PROSITE" id="PS00352">
    <property type="entry name" value="CSD_1"/>
    <property type="match status" value="1"/>
</dbReference>
<evidence type="ECO:0000313" key="6">
    <source>
        <dbReference type="Proteomes" id="UP001142291"/>
    </source>
</evidence>
<dbReference type="GO" id="GO:0005737">
    <property type="term" value="C:cytoplasm"/>
    <property type="evidence" value="ECO:0007669"/>
    <property type="project" value="UniProtKB-SubCell"/>
</dbReference>
<evidence type="ECO:0000256" key="1">
    <source>
        <dbReference type="ARBA" id="ARBA00004496"/>
    </source>
</evidence>
<dbReference type="InterPro" id="IPR051373">
    <property type="entry name" value="Lin-28_RNA-binding"/>
</dbReference>
<name>A0A9W6M5A8_9MICO</name>
<dbReference type="PRINTS" id="PR00050">
    <property type="entry name" value="COLDSHOCK"/>
</dbReference>
<dbReference type="SMART" id="SM00357">
    <property type="entry name" value="CSP"/>
    <property type="match status" value="1"/>
</dbReference>
<reference evidence="5" key="2">
    <citation type="submission" date="2023-01" db="EMBL/GenBank/DDBJ databases">
        <authorList>
            <person name="Sun Q."/>
            <person name="Evtushenko L."/>
        </authorList>
    </citation>
    <scope>NUCLEOTIDE SEQUENCE</scope>
    <source>
        <strain evidence="5">VKM Ac-1940</strain>
    </source>
</reference>
<evidence type="ECO:0000313" key="5">
    <source>
        <dbReference type="EMBL" id="GLJ94651.1"/>
    </source>
</evidence>
<dbReference type="CDD" id="cd04458">
    <property type="entry name" value="CSP_CDS"/>
    <property type="match status" value="1"/>
</dbReference>
<keyword evidence="2" id="KW-0963">Cytoplasm</keyword>
<dbReference type="FunFam" id="2.40.50.140:FF:000006">
    <property type="entry name" value="Cold shock protein CspC"/>
    <property type="match status" value="1"/>
</dbReference>
<dbReference type="RefSeq" id="WP_204964130.1">
    <property type="nucleotide sequence ID" value="NZ_BAAAUR010000010.1"/>
</dbReference>
<dbReference type="Proteomes" id="UP001142291">
    <property type="component" value="Unassembled WGS sequence"/>
</dbReference>
<evidence type="ECO:0000256" key="2">
    <source>
        <dbReference type="ARBA" id="ARBA00022490"/>
    </source>
</evidence>
<dbReference type="AlphaFoldDB" id="A0A9W6M5A8"/>
<dbReference type="PANTHER" id="PTHR46109:SF1">
    <property type="entry name" value="PROTEIN LIN-28 HOMOLOG"/>
    <property type="match status" value="1"/>
</dbReference>
<evidence type="ECO:0000256" key="3">
    <source>
        <dbReference type="RuleBase" id="RU000408"/>
    </source>
</evidence>
<protein>
    <submittedName>
        <fullName evidence="5">Cold-shock protein</fullName>
    </submittedName>
</protein>
<dbReference type="GO" id="GO:0003729">
    <property type="term" value="F:mRNA binding"/>
    <property type="evidence" value="ECO:0007669"/>
    <property type="project" value="TreeGrafter"/>
</dbReference>
<accession>A0A9W6M5A8</accession>
<comment type="caution">
    <text evidence="5">The sequence shown here is derived from an EMBL/GenBank/DDBJ whole genome shotgun (WGS) entry which is preliminary data.</text>
</comment>
<dbReference type="PIRSF" id="PIRSF002599">
    <property type="entry name" value="Cold_shock_A"/>
    <property type="match status" value="1"/>
</dbReference>
<dbReference type="Pfam" id="PF00313">
    <property type="entry name" value="CSD"/>
    <property type="match status" value="1"/>
</dbReference>
<reference evidence="5" key="1">
    <citation type="journal article" date="2014" name="Int. J. Syst. Evol. Microbiol.">
        <title>Complete genome sequence of Corynebacterium casei LMG S-19264T (=DSM 44701T), isolated from a smear-ripened cheese.</title>
        <authorList>
            <consortium name="US DOE Joint Genome Institute (JGI-PGF)"/>
            <person name="Walter F."/>
            <person name="Albersmeier A."/>
            <person name="Kalinowski J."/>
            <person name="Ruckert C."/>
        </authorList>
    </citation>
    <scope>NUCLEOTIDE SEQUENCE</scope>
    <source>
        <strain evidence="5">VKM Ac-1940</strain>
    </source>
</reference>
<dbReference type="EMBL" id="BSER01000003">
    <property type="protein sequence ID" value="GLJ94651.1"/>
    <property type="molecule type" value="Genomic_DNA"/>
</dbReference>
<gene>
    <name evidence="5" type="ORF">GCM10017591_07120</name>
</gene>
<dbReference type="GO" id="GO:0031054">
    <property type="term" value="P:pre-miRNA processing"/>
    <property type="evidence" value="ECO:0007669"/>
    <property type="project" value="TreeGrafter"/>
</dbReference>
<dbReference type="InterPro" id="IPR012340">
    <property type="entry name" value="NA-bd_OB-fold"/>
</dbReference>
<feature type="domain" description="CSD" evidence="4">
    <location>
        <begin position="7"/>
        <end position="71"/>
    </location>
</feature>
<dbReference type="InterPro" id="IPR011129">
    <property type="entry name" value="CSD"/>
</dbReference>
<keyword evidence="6" id="KW-1185">Reference proteome</keyword>
<dbReference type="Gene3D" id="2.40.50.140">
    <property type="entry name" value="Nucleic acid-binding proteins"/>
    <property type="match status" value="1"/>
</dbReference>
<dbReference type="InterPro" id="IPR019844">
    <property type="entry name" value="CSD_CS"/>
</dbReference>
<sequence>MAETTPTTRGTVKWFNAEKGFGFITVDGGDDVFVHYSNIDMSGFRVLEEGQAVEFTVGAGQKGPQAEAVRVV</sequence>
<dbReference type="SUPFAM" id="SSF50249">
    <property type="entry name" value="Nucleic acid-binding proteins"/>
    <property type="match status" value="1"/>
</dbReference>
<comment type="subcellular location">
    <subcellularLocation>
        <location evidence="1 3">Cytoplasm</location>
    </subcellularLocation>
</comment>